<name>A0A0R2BJB7_9LACO</name>
<dbReference type="EMBL" id="AYYN01000041">
    <property type="protein sequence ID" value="KRM76313.1"/>
    <property type="molecule type" value="Genomic_DNA"/>
</dbReference>
<dbReference type="InterPro" id="IPR003497">
    <property type="entry name" value="BRO_N_domain"/>
</dbReference>
<dbReference type="SMART" id="SM01040">
    <property type="entry name" value="Bro-N"/>
    <property type="match status" value="1"/>
</dbReference>
<dbReference type="Pfam" id="PF02498">
    <property type="entry name" value="Bro-N"/>
    <property type="match status" value="1"/>
</dbReference>
<reference evidence="2 3" key="1">
    <citation type="journal article" date="2015" name="Genome Announc.">
        <title>Expanding the biotechnology potential of lactobacilli through comparative genomics of 213 strains and associated genera.</title>
        <authorList>
            <person name="Sun Z."/>
            <person name="Harris H.M."/>
            <person name="McCann A."/>
            <person name="Guo C."/>
            <person name="Argimon S."/>
            <person name="Zhang W."/>
            <person name="Yang X."/>
            <person name="Jeffery I.B."/>
            <person name="Cooney J.C."/>
            <person name="Kagawa T.F."/>
            <person name="Liu W."/>
            <person name="Song Y."/>
            <person name="Salvetti E."/>
            <person name="Wrobel A."/>
            <person name="Rasinkangas P."/>
            <person name="Parkhill J."/>
            <person name="Rea M.C."/>
            <person name="O'Sullivan O."/>
            <person name="Ritari J."/>
            <person name="Douillard F.P."/>
            <person name="Paul Ross R."/>
            <person name="Yang R."/>
            <person name="Briner A.E."/>
            <person name="Felis G.E."/>
            <person name="de Vos W.M."/>
            <person name="Barrangou R."/>
            <person name="Klaenhammer T.R."/>
            <person name="Caufield P.W."/>
            <person name="Cui Y."/>
            <person name="Zhang H."/>
            <person name="O'Toole P.W."/>
        </authorList>
    </citation>
    <scope>NUCLEOTIDE SEQUENCE [LARGE SCALE GENOMIC DNA]</scope>
    <source>
        <strain evidence="2 3">DSM 20452</strain>
    </source>
</reference>
<dbReference type="PATRIC" id="fig|1423772.3.peg.2025"/>
<evidence type="ECO:0000259" key="1">
    <source>
        <dbReference type="PROSITE" id="PS51750"/>
    </source>
</evidence>
<gene>
    <name evidence="2" type="ORF">FC48_GL001895</name>
</gene>
<dbReference type="PROSITE" id="PS51750">
    <property type="entry name" value="BRO_N"/>
    <property type="match status" value="1"/>
</dbReference>
<comment type="caution">
    <text evidence="2">The sequence shown here is derived from an EMBL/GenBank/DDBJ whole genome shotgun (WGS) entry which is preliminary data.</text>
</comment>
<evidence type="ECO:0000313" key="2">
    <source>
        <dbReference type="EMBL" id="KRM76313.1"/>
    </source>
</evidence>
<evidence type="ECO:0000313" key="3">
    <source>
        <dbReference type="Proteomes" id="UP000051612"/>
    </source>
</evidence>
<sequence length="207" mass="23885">MKTENWNDHVIRFVYVKDEWQAVLKDVAEALNYYEASTAGRKLPEKYKGLSKVQTPSGIQELITVSEVGLYRLVSRSNKPEAQEFQDWLYTTVKELRQGMKLEAYEAFKMLDKQKQREAMDIIKTGVEKPAPKHYIKASQIANKAIAMKYGYPKAIKKDDMTPQQVAEREEILQETAKLIALQDKYKLDFSVSQAIYKQYASNVAHP</sequence>
<proteinExistence type="predicted"/>
<feature type="domain" description="Bro-N" evidence="1">
    <location>
        <begin position="1"/>
        <end position="100"/>
    </location>
</feature>
<organism evidence="2 3">
    <name type="scientific">Ligilactobacillus murinus DSM 20452 = NBRC 14221</name>
    <dbReference type="NCBI Taxonomy" id="1423772"/>
    <lineage>
        <taxon>Bacteria</taxon>
        <taxon>Bacillati</taxon>
        <taxon>Bacillota</taxon>
        <taxon>Bacilli</taxon>
        <taxon>Lactobacillales</taxon>
        <taxon>Lactobacillaceae</taxon>
        <taxon>Ligilactobacillus</taxon>
    </lineage>
</organism>
<dbReference type="Proteomes" id="UP000051612">
    <property type="component" value="Unassembled WGS sequence"/>
</dbReference>
<accession>A0A0R2BJB7</accession>
<protein>
    <recommendedName>
        <fullName evidence="1">Bro-N domain-containing protein</fullName>
    </recommendedName>
</protein>
<dbReference type="AlphaFoldDB" id="A0A0R2BJB7"/>